<dbReference type="EMBL" id="VSSQ01031512">
    <property type="protein sequence ID" value="MPM82417.1"/>
    <property type="molecule type" value="Genomic_DNA"/>
</dbReference>
<organism evidence="1">
    <name type="scientific">bioreactor metagenome</name>
    <dbReference type="NCBI Taxonomy" id="1076179"/>
    <lineage>
        <taxon>unclassified sequences</taxon>
        <taxon>metagenomes</taxon>
        <taxon>ecological metagenomes</taxon>
    </lineage>
</organism>
<comment type="caution">
    <text evidence="1">The sequence shown here is derived from an EMBL/GenBank/DDBJ whole genome shotgun (WGS) entry which is preliminary data.</text>
</comment>
<reference evidence="1" key="1">
    <citation type="submission" date="2019-08" db="EMBL/GenBank/DDBJ databases">
        <authorList>
            <person name="Kucharzyk K."/>
            <person name="Murdoch R.W."/>
            <person name="Higgins S."/>
            <person name="Loffler F."/>
        </authorList>
    </citation>
    <scope>NUCLEOTIDE SEQUENCE</scope>
</reference>
<protein>
    <submittedName>
        <fullName evidence="1">Uncharacterized protein</fullName>
    </submittedName>
</protein>
<proteinExistence type="predicted"/>
<sequence>MYRVTAAEKVIIYELKVGTGEPKHLYQLKMYCDGLVNDNSNPDEAILLVEDYDSKLEEMANIMNTFKTIKDGINPYNFKIMKFSEVGLRKDKK</sequence>
<accession>A0A645CZQ6</accession>
<dbReference type="AlphaFoldDB" id="A0A645CZQ6"/>
<name>A0A645CZQ6_9ZZZZ</name>
<evidence type="ECO:0000313" key="1">
    <source>
        <dbReference type="EMBL" id="MPM82417.1"/>
    </source>
</evidence>
<gene>
    <name evidence="1" type="ORF">SDC9_129478</name>
</gene>